<reference evidence="2 3" key="1">
    <citation type="submission" date="2024-09" db="EMBL/GenBank/DDBJ databases">
        <title>Chromosome-scale assembly of Riccia sorocarpa.</title>
        <authorList>
            <person name="Paukszto L."/>
        </authorList>
    </citation>
    <scope>NUCLEOTIDE SEQUENCE [LARGE SCALE GENOMIC DNA]</scope>
    <source>
        <strain evidence="2">LP-2024</strain>
        <tissue evidence="2">Aerial parts of the thallus</tissue>
    </source>
</reference>
<organism evidence="2 3">
    <name type="scientific">Riccia sorocarpa</name>
    <dbReference type="NCBI Taxonomy" id="122646"/>
    <lineage>
        <taxon>Eukaryota</taxon>
        <taxon>Viridiplantae</taxon>
        <taxon>Streptophyta</taxon>
        <taxon>Embryophyta</taxon>
        <taxon>Marchantiophyta</taxon>
        <taxon>Marchantiopsida</taxon>
        <taxon>Marchantiidae</taxon>
        <taxon>Marchantiales</taxon>
        <taxon>Ricciaceae</taxon>
        <taxon>Riccia</taxon>
    </lineage>
</organism>
<evidence type="ECO:0000256" key="1">
    <source>
        <dbReference type="SAM" id="MobiDB-lite"/>
    </source>
</evidence>
<dbReference type="Proteomes" id="UP001633002">
    <property type="component" value="Unassembled WGS sequence"/>
</dbReference>
<evidence type="ECO:0000313" key="3">
    <source>
        <dbReference type="Proteomes" id="UP001633002"/>
    </source>
</evidence>
<comment type="caution">
    <text evidence="2">The sequence shown here is derived from an EMBL/GenBank/DDBJ whole genome shotgun (WGS) entry which is preliminary data.</text>
</comment>
<dbReference type="EMBL" id="JBJQOH010000007">
    <property type="protein sequence ID" value="KAL3681864.1"/>
    <property type="molecule type" value="Genomic_DNA"/>
</dbReference>
<sequence length="468" mass="52960">MDIHKKFNNEISTFDNCLQIRRLGSARLATPWPISLDPTETLYVDPLYLSFPRDPIYVQTYPVYRDYYTPRTEHSETSKGSKREWLVLWDDGLKLVRNLVEDSSGDKGEEDGDQRIIKVLKKLGLLSFIRTVFIGQDVEICKQFVLHWSQKKKTTRVNGVQIDVSFGKFMEATGLQCEEDTVISEDADQREEASDHASVQIAMIGADERVKSVMKKKVVSLDDFNGSWLQDLLLLLRNTIWMKSKLSDRRLSAGLLQFVSKGMSGERWPPGKLIHKNFISELARLQSRSSFGENPLLDQPVKVLTTSVGPIICFLYAHAVLTRSLANLDVLPSFAGDKIMKISIEFRQGMTRKISYEGERRVPQKFEDDSCAEQETVSGMPSKLSSLKVTSSSCQLHRPGKRRRVQDSVPASSLPRDSSTIEGWASSTLVSSKVLELECTVARQNSELAQYRLRLFKEGATCCLSCRN</sequence>
<evidence type="ECO:0000313" key="2">
    <source>
        <dbReference type="EMBL" id="KAL3681864.1"/>
    </source>
</evidence>
<accession>A0ABD3GVK0</accession>
<dbReference type="AlphaFoldDB" id="A0ABD3GVK0"/>
<proteinExistence type="predicted"/>
<name>A0ABD3GVK0_9MARC</name>
<protein>
    <submittedName>
        <fullName evidence="2">Uncharacterized protein</fullName>
    </submittedName>
</protein>
<gene>
    <name evidence="2" type="ORF">R1sor_024820</name>
</gene>
<keyword evidence="3" id="KW-1185">Reference proteome</keyword>
<feature type="compositionally biased region" description="Polar residues" evidence="1">
    <location>
        <begin position="409"/>
        <end position="419"/>
    </location>
</feature>
<feature type="region of interest" description="Disordered" evidence="1">
    <location>
        <begin position="391"/>
        <end position="419"/>
    </location>
</feature>